<reference evidence="1 2" key="1">
    <citation type="journal article" date="2021" name="Elife">
        <title>Chloroplast acquisition without the gene transfer in kleptoplastic sea slugs, Plakobranchus ocellatus.</title>
        <authorList>
            <person name="Maeda T."/>
            <person name="Takahashi S."/>
            <person name="Yoshida T."/>
            <person name="Shimamura S."/>
            <person name="Takaki Y."/>
            <person name="Nagai Y."/>
            <person name="Toyoda A."/>
            <person name="Suzuki Y."/>
            <person name="Arimoto A."/>
            <person name="Ishii H."/>
            <person name="Satoh N."/>
            <person name="Nishiyama T."/>
            <person name="Hasebe M."/>
            <person name="Maruyama T."/>
            <person name="Minagawa J."/>
            <person name="Obokata J."/>
            <person name="Shigenobu S."/>
        </authorList>
    </citation>
    <scope>NUCLEOTIDE SEQUENCE [LARGE SCALE GENOMIC DNA]</scope>
</reference>
<keyword evidence="2" id="KW-1185">Reference proteome</keyword>
<accession>A0AAV4AVA6</accession>
<dbReference type="Proteomes" id="UP000735302">
    <property type="component" value="Unassembled WGS sequence"/>
</dbReference>
<dbReference type="EMBL" id="BLXT01004148">
    <property type="protein sequence ID" value="GFO10284.1"/>
    <property type="molecule type" value="Genomic_DNA"/>
</dbReference>
<proteinExistence type="predicted"/>
<sequence length="114" mass="12924">MTDKYPQDLEGLITSLGIKEKLDNVWNYNEKIFSSHINKKKCWKKRDTKMSANREDITVLTCISAGGKAMPSMMIIKGKTPRSVYNHNTSDTLPGTSWGFQDSGLKMYSWQTVG</sequence>
<evidence type="ECO:0000313" key="2">
    <source>
        <dbReference type="Proteomes" id="UP000735302"/>
    </source>
</evidence>
<comment type="caution">
    <text evidence="1">The sequence shown here is derived from an EMBL/GenBank/DDBJ whole genome shotgun (WGS) entry which is preliminary data.</text>
</comment>
<name>A0AAV4AVA6_9GAST</name>
<gene>
    <name evidence="1" type="ORF">PoB_003678900</name>
</gene>
<evidence type="ECO:0008006" key="3">
    <source>
        <dbReference type="Google" id="ProtNLM"/>
    </source>
</evidence>
<evidence type="ECO:0000313" key="1">
    <source>
        <dbReference type="EMBL" id="GFO10284.1"/>
    </source>
</evidence>
<protein>
    <recommendedName>
        <fullName evidence="3">DDE-1 domain-containing protein</fullName>
    </recommendedName>
</protein>
<dbReference type="AlphaFoldDB" id="A0AAV4AVA6"/>
<organism evidence="1 2">
    <name type="scientific">Plakobranchus ocellatus</name>
    <dbReference type="NCBI Taxonomy" id="259542"/>
    <lineage>
        <taxon>Eukaryota</taxon>
        <taxon>Metazoa</taxon>
        <taxon>Spiralia</taxon>
        <taxon>Lophotrochozoa</taxon>
        <taxon>Mollusca</taxon>
        <taxon>Gastropoda</taxon>
        <taxon>Heterobranchia</taxon>
        <taxon>Euthyneura</taxon>
        <taxon>Panpulmonata</taxon>
        <taxon>Sacoglossa</taxon>
        <taxon>Placobranchoidea</taxon>
        <taxon>Plakobranchidae</taxon>
        <taxon>Plakobranchus</taxon>
    </lineage>
</organism>